<evidence type="ECO:0000256" key="5">
    <source>
        <dbReference type="PROSITE-ProRule" id="PRU00335"/>
    </source>
</evidence>
<reference evidence="7 8" key="1">
    <citation type="journal article" date="2019" name="Int. J. Syst. Evol. Microbiol.">
        <title>The Global Catalogue of Microorganisms (GCM) 10K type strain sequencing project: providing services to taxonomists for standard genome sequencing and annotation.</title>
        <authorList>
            <consortium name="The Broad Institute Genomics Platform"/>
            <consortium name="The Broad Institute Genome Sequencing Center for Infectious Disease"/>
            <person name="Wu L."/>
            <person name="Ma J."/>
        </authorList>
    </citation>
    <scope>NUCLEOTIDE SEQUENCE [LARGE SCALE GENOMIC DNA]</scope>
    <source>
        <strain evidence="7 8">JCM 14306</strain>
    </source>
</reference>
<evidence type="ECO:0000256" key="2">
    <source>
        <dbReference type="ARBA" id="ARBA00023015"/>
    </source>
</evidence>
<evidence type="ECO:0000256" key="3">
    <source>
        <dbReference type="ARBA" id="ARBA00023125"/>
    </source>
</evidence>
<feature type="DNA-binding region" description="H-T-H motif" evidence="5">
    <location>
        <begin position="53"/>
        <end position="72"/>
    </location>
</feature>
<feature type="domain" description="HTH tetR-type" evidence="6">
    <location>
        <begin position="30"/>
        <end position="90"/>
    </location>
</feature>
<gene>
    <name evidence="7" type="ORF">GCM10009744_56450</name>
</gene>
<dbReference type="EMBL" id="BAAANE010000010">
    <property type="protein sequence ID" value="GAA1656425.1"/>
    <property type="molecule type" value="Genomic_DNA"/>
</dbReference>
<keyword evidence="2" id="KW-0805">Transcription regulation</keyword>
<keyword evidence="4" id="KW-0804">Transcription</keyword>
<dbReference type="PRINTS" id="PR00455">
    <property type="entry name" value="HTHTETR"/>
</dbReference>
<proteinExistence type="predicted"/>
<sequence>MSLILDTPLVKNGHSFYVRAMPKVTAEHRLARRAQIVAAARSCVAEQGFHKTTMADVIRESGLSAGAVYGYFKSKDEIVAAIADDALGSIDKLFDELLARPEPLTPVGALQTVLEHVIFLAEQPGGDVTRIAVQAWAEALHNEAVHATASSKYLLLRGYFVEIARRAQADGTIDADTDPEYIAQVLFGMLPGFILQRLLLGDVSPATYTAGLAALLRP</sequence>
<dbReference type="Pfam" id="PF13977">
    <property type="entry name" value="TetR_C_6"/>
    <property type="match status" value="1"/>
</dbReference>
<dbReference type="InterPro" id="IPR036271">
    <property type="entry name" value="Tet_transcr_reg_TetR-rel_C_sf"/>
</dbReference>
<evidence type="ECO:0000256" key="4">
    <source>
        <dbReference type="ARBA" id="ARBA00023163"/>
    </source>
</evidence>
<dbReference type="PROSITE" id="PS50977">
    <property type="entry name" value="HTH_TETR_2"/>
    <property type="match status" value="1"/>
</dbReference>
<keyword evidence="8" id="KW-1185">Reference proteome</keyword>
<dbReference type="Gene3D" id="1.10.357.10">
    <property type="entry name" value="Tetracycline Repressor, domain 2"/>
    <property type="match status" value="1"/>
</dbReference>
<dbReference type="InterPro" id="IPR001647">
    <property type="entry name" value="HTH_TetR"/>
</dbReference>
<protein>
    <submittedName>
        <fullName evidence="7">TetR/AcrR family transcriptional regulator</fullName>
    </submittedName>
</protein>
<accession>A0ABN2FQD0</accession>
<dbReference type="Proteomes" id="UP001501319">
    <property type="component" value="Unassembled WGS sequence"/>
</dbReference>
<name>A0ABN2FQD0_9ACTN</name>
<evidence type="ECO:0000313" key="7">
    <source>
        <dbReference type="EMBL" id="GAA1656425.1"/>
    </source>
</evidence>
<dbReference type="PANTHER" id="PTHR30055">
    <property type="entry name" value="HTH-TYPE TRANSCRIPTIONAL REGULATOR RUTR"/>
    <property type="match status" value="1"/>
</dbReference>
<dbReference type="InterPro" id="IPR009057">
    <property type="entry name" value="Homeodomain-like_sf"/>
</dbReference>
<comment type="caution">
    <text evidence="7">The sequence shown here is derived from an EMBL/GenBank/DDBJ whole genome shotgun (WGS) entry which is preliminary data.</text>
</comment>
<dbReference type="InterPro" id="IPR039538">
    <property type="entry name" value="BetI_C"/>
</dbReference>
<keyword evidence="3 5" id="KW-0238">DNA-binding</keyword>
<dbReference type="PANTHER" id="PTHR30055:SF229">
    <property type="entry name" value="HTH-TYPE TRANSCRIPTIONAL REPRESSOR RV1474C"/>
    <property type="match status" value="1"/>
</dbReference>
<dbReference type="InterPro" id="IPR023772">
    <property type="entry name" value="DNA-bd_HTH_TetR-type_CS"/>
</dbReference>
<evidence type="ECO:0000313" key="8">
    <source>
        <dbReference type="Proteomes" id="UP001501319"/>
    </source>
</evidence>
<keyword evidence="1" id="KW-0678">Repressor</keyword>
<organism evidence="7 8">
    <name type="scientific">Kribbella alba</name>
    <dbReference type="NCBI Taxonomy" id="190197"/>
    <lineage>
        <taxon>Bacteria</taxon>
        <taxon>Bacillati</taxon>
        <taxon>Actinomycetota</taxon>
        <taxon>Actinomycetes</taxon>
        <taxon>Propionibacteriales</taxon>
        <taxon>Kribbellaceae</taxon>
        <taxon>Kribbella</taxon>
    </lineage>
</organism>
<dbReference type="PROSITE" id="PS01081">
    <property type="entry name" value="HTH_TETR_1"/>
    <property type="match status" value="1"/>
</dbReference>
<dbReference type="SUPFAM" id="SSF48498">
    <property type="entry name" value="Tetracyclin repressor-like, C-terminal domain"/>
    <property type="match status" value="1"/>
</dbReference>
<evidence type="ECO:0000256" key="1">
    <source>
        <dbReference type="ARBA" id="ARBA00022491"/>
    </source>
</evidence>
<dbReference type="InterPro" id="IPR050109">
    <property type="entry name" value="HTH-type_TetR-like_transc_reg"/>
</dbReference>
<dbReference type="SUPFAM" id="SSF46689">
    <property type="entry name" value="Homeodomain-like"/>
    <property type="match status" value="1"/>
</dbReference>
<evidence type="ECO:0000259" key="6">
    <source>
        <dbReference type="PROSITE" id="PS50977"/>
    </source>
</evidence>
<dbReference type="Pfam" id="PF00440">
    <property type="entry name" value="TetR_N"/>
    <property type="match status" value="1"/>
</dbReference>